<dbReference type="RefSeq" id="WP_077606837.1">
    <property type="nucleotide sequence ID" value="NZ_MUFB01000002.1"/>
</dbReference>
<dbReference type="PANTHER" id="PTHR32432">
    <property type="entry name" value="CELL DIVISION PROTEIN FTSA-RELATED"/>
    <property type="match status" value="1"/>
</dbReference>
<dbReference type="Gene3D" id="3.30.420.40">
    <property type="match status" value="1"/>
</dbReference>
<accession>A0ABX3KEM7</accession>
<organism evidence="1 2">
    <name type="scientific">Salinivibrio siamensis</name>
    <dbReference type="NCBI Taxonomy" id="414286"/>
    <lineage>
        <taxon>Bacteria</taxon>
        <taxon>Pseudomonadati</taxon>
        <taxon>Pseudomonadota</taxon>
        <taxon>Gammaproteobacteria</taxon>
        <taxon>Vibrionales</taxon>
        <taxon>Vibrionaceae</taxon>
        <taxon>Salinivibrio</taxon>
    </lineage>
</organism>
<evidence type="ECO:0008006" key="3">
    <source>
        <dbReference type="Google" id="ProtNLM"/>
    </source>
</evidence>
<dbReference type="InterPro" id="IPR050696">
    <property type="entry name" value="FtsA/MreB"/>
</dbReference>
<sequence>MMRSSAVLGIDIGRDIIHAIVVRAHRQGIQVAGHHRVPYRATDDLCVPLTEIKKRLLACLPWYQRLHISVVVGVDEEAVITKQMTAPLIDDEIEQEALIGQKLSAALNMDMDTLYYDFAVMSGVTVQPGQVCYQVVACRRHALTPALDALKRVGLSPTVADINSQALVGVYQALRPVAQANHWPLWLHYHSGLLTAIRLYPDGQVYQHRCRLGEGERYEHRESAANALVQQHFDQACHRAREHNRLLPLSTVWISGAWPATLASEHLTITRFNPVAMLDQTAPNISDDASIALGLALRGEYSCV</sequence>
<dbReference type="Gene3D" id="3.30.1490.300">
    <property type="match status" value="1"/>
</dbReference>
<dbReference type="PANTHER" id="PTHR32432:SF3">
    <property type="entry name" value="ETHANOLAMINE UTILIZATION PROTEIN EUTJ"/>
    <property type="match status" value="1"/>
</dbReference>
<dbReference type="Pfam" id="PF11104">
    <property type="entry name" value="PilM_2"/>
    <property type="match status" value="1"/>
</dbReference>
<dbReference type="EMBL" id="MUFB01000002">
    <property type="protein sequence ID" value="OOE87469.1"/>
    <property type="molecule type" value="Genomic_DNA"/>
</dbReference>
<gene>
    <name evidence="1" type="ORF">BZG73_02170</name>
</gene>
<dbReference type="InterPro" id="IPR043129">
    <property type="entry name" value="ATPase_NBD"/>
</dbReference>
<dbReference type="Proteomes" id="UP000189410">
    <property type="component" value="Unassembled WGS sequence"/>
</dbReference>
<comment type="caution">
    <text evidence="1">The sequence shown here is derived from an EMBL/GenBank/DDBJ whole genome shotgun (WGS) entry which is preliminary data.</text>
</comment>
<dbReference type="InterPro" id="IPR005883">
    <property type="entry name" value="PilM"/>
</dbReference>
<keyword evidence="2" id="KW-1185">Reference proteome</keyword>
<proteinExistence type="predicted"/>
<evidence type="ECO:0000313" key="1">
    <source>
        <dbReference type="EMBL" id="OOE87469.1"/>
    </source>
</evidence>
<dbReference type="SUPFAM" id="SSF53067">
    <property type="entry name" value="Actin-like ATPase domain"/>
    <property type="match status" value="1"/>
</dbReference>
<name>A0ABX3KEM7_9GAMM</name>
<protein>
    <recommendedName>
        <fullName evidence="3">Pilus assembly protein PilM</fullName>
    </recommendedName>
</protein>
<reference evidence="1 2" key="1">
    <citation type="journal article" date="2017" name="Genome Announc.">
        <title>Draft Genome Sequences of Salinivibrio proteolyticus, Salinivibrio sharmensis, Salinivibrio siamensis, Salinivibrio costicola subsp. alcaliphilus, Salinivibrio costicola subsp. vallismortis, and 29 New Isolates Belonging to the Genus Salinivibrio.</title>
        <authorList>
            <person name="Lopez-Hermoso C."/>
            <person name="de la Haba R.R."/>
            <person name="Sanchez-Porro C."/>
            <person name="Bayliss S.C."/>
            <person name="Feil E.J."/>
            <person name="Ventosa A."/>
        </authorList>
    </citation>
    <scope>NUCLEOTIDE SEQUENCE [LARGE SCALE GENOMIC DNA]</scope>
    <source>
        <strain evidence="1 2">JCM 14472</strain>
    </source>
</reference>
<evidence type="ECO:0000313" key="2">
    <source>
        <dbReference type="Proteomes" id="UP000189410"/>
    </source>
</evidence>